<dbReference type="AlphaFoldDB" id="K8E6E2"/>
<comment type="caution">
    <text evidence="2">The sequence shown here is derived from an EMBL/GenBank/DDBJ whole genome shotgun (WGS) entry which is preliminary data.</text>
</comment>
<dbReference type="PANTHER" id="PTHR36842:SF1">
    <property type="entry name" value="PROTEIN TOLB"/>
    <property type="match status" value="1"/>
</dbReference>
<dbReference type="OrthoDB" id="9762883at2"/>
<protein>
    <recommendedName>
        <fullName evidence="4">WD40-like Beta Propeller Repeat</fullName>
    </recommendedName>
</protein>
<dbReference type="InterPro" id="IPR011659">
    <property type="entry name" value="WD40"/>
</dbReference>
<gene>
    <name evidence="2" type="ORF">DESHY_10208</name>
</gene>
<dbReference type="PROSITE" id="PS51257">
    <property type="entry name" value="PROKAR_LIPOPROTEIN"/>
    <property type="match status" value="1"/>
</dbReference>
<organism evidence="2 3">
    <name type="scientific">Desulforamulus hydrothermalis Lam5 = DSM 18033</name>
    <dbReference type="NCBI Taxonomy" id="1121428"/>
    <lineage>
        <taxon>Bacteria</taxon>
        <taxon>Bacillati</taxon>
        <taxon>Bacillota</taxon>
        <taxon>Clostridia</taxon>
        <taxon>Eubacteriales</taxon>
        <taxon>Peptococcaceae</taxon>
        <taxon>Desulforamulus</taxon>
    </lineage>
</organism>
<sequence>MRKLLIFFIIAVLLAGSLSACGFIVNKEPYMTLKDIDFTAKGIYLTGYHQDLLLSPDGRKIACSGYYYNNDNNNVSSRLVLADLSSGETTAFNNADKVLAWLPDSHTLVYQYEGTLYLLNTGTGKKTEIAQDSWFASVSPDGRQLAYAKLGDGLFIYDIETGQSKRLTKNNEDRYPVWYPDGKHLFYFCDLGKQLGDGAGYLQGMAKISVATGQIERITEAEGKFRQAQWLIPGRALHIISGWDDGYSHAILNLERQKYVELGENIIGDAFFVTVDTGKGQLIKSYRGQVEIYDELGDKIKSYCLPETHQTNFNYTVSPRGDKLAFVQGDFGRFGDSQINGNQVKISDYDGQNVHTLTPEYKYNDSIVWHPDGQNIIALQMDQEKILGIKILAVP</sequence>
<dbReference type="InterPro" id="IPR011042">
    <property type="entry name" value="6-blade_b-propeller_TolB-like"/>
</dbReference>
<keyword evidence="3" id="KW-1185">Reference proteome</keyword>
<evidence type="ECO:0000256" key="1">
    <source>
        <dbReference type="ARBA" id="ARBA00009820"/>
    </source>
</evidence>
<dbReference type="PANTHER" id="PTHR36842">
    <property type="entry name" value="PROTEIN TOLB HOMOLOG"/>
    <property type="match status" value="1"/>
</dbReference>
<proteinExistence type="inferred from homology"/>
<reference evidence="2 3" key="1">
    <citation type="journal article" date="2013" name="Genome Announc.">
        <title>Genome Sequence of the Sulfate-Reducing Bacterium Desulfotomaculum hydrothermale Lam5(T).</title>
        <authorList>
            <person name="Amin O."/>
            <person name="Fardeau M.L."/>
            <person name="Valette O."/>
            <person name="Hirschler-Rea A."/>
            <person name="Barbe V."/>
            <person name="Medigue C."/>
            <person name="Vacherie B."/>
            <person name="Ollivier B."/>
            <person name="Bertin P.N."/>
            <person name="Dolla A."/>
        </authorList>
    </citation>
    <scope>NUCLEOTIDE SEQUENCE [LARGE SCALE GENOMIC DNA]</scope>
    <source>
        <strain evidence="3">Lam5 / DSM 18033</strain>
    </source>
</reference>
<accession>K8E6E2</accession>
<dbReference type="Pfam" id="PF07676">
    <property type="entry name" value="PD40"/>
    <property type="match status" value="1"/>
</dbReference>
<dbReference type="eggNOG" id="COG0823">
    <property type="taxonomic scope" value="Bacteria"/>
</dbReference>
<evidence type="ECO:0008006" key="4">
    <source>
        <dbReference type="Google" id="ProtNLM"/>
    </source>
</evidence>
<name>K8E6E2_9FIRM</name>
<comment type="similarity">
    <text evidence="1">Belongs to the TolB family.</text>
</comment>
<evidence type="ECO:0000313" key="3">
    <source>
        <dbReference type="Proteomes" id="UP000009315"/>
    </source>
</evidence>
<dbReference type="Proteomes" id="UP000009315">
    <property type="component" value="Unassembled WGS sequence"/>
</dbReference>
<evidence type="ECO:0000313" key="2">
    <source>
        <dbReference type="EMBL" id="CCO07048.1"/>
    </source>
</evidence>
<dbReference type="STRING" id="1121428.DESHY_10208"/>
<dbReference type="EMBL" id="CAOS01000001">
    <property type="protein sequence ID" value="CCO07048.1"/>
    <property type="molecule type" value="Genomic_DNA"/>
</dbReference>
<dbReference type="Gene3D" id="2.120.10.30">
    <property type="entry name" value="TolB, C-terminal domain"/>
    <property type="match status" value="2"/>
</dbReference>
<dbReference type="SUPFAM" id="SSF82171">
    <property type="entry name" value="DPP6 N-terminal domain-like"/>
    <property type="match status" value="1"/>
</dbReference>
<dbReference type="RefSeq" id="WP_008409747.1">
    <property type="nucleotide sequence ID" value="NZ_CAOS01000001.1"/>
</dbReference>